<comment type="caution">
    <text evidence="1">The sequence shown here is derived from an EMBL/GenBank/DDBJ whole genome shotgun (WGS) entry which is preliminary data.</text>
</comment>
<name>A0ABR8NI01_9MICO</name>
<evidence type="ECO:0000313" key="1">
    <source>
        <dbReference type="EMBL" id="MBD3940309.1"/>
    </source>
</evidence>
<dbReference type="RefSeq" id="WP_191169947.1">
    <property type="nucleotide sequence ID" value="NZ_JACXZS010000001.1"/>
</dbReference>
<evidence type="ECO:0000313" key="2">
    <source>
        <dbReference type="Proteomes" id="UP000598426"/>
    </source>
</evidence>
<sequence length="149" mass="15683">MTDLDDQLGDELGPIDYIVVEFPAGQTRLTGEAAAELAALAASNTIRVLDLMIVYKAEDGSIEVDEVEDIDDLGELAQIEATLAEVLAEQDLIDIAAAMDPGSAAAVLVWENTWAAPFAVAVRRNGGQLIASGRIPTQALIASMTNEGE</sequence>
<dbReference type="Pfam" id="PF19850">
    <property type="entry name" value="DUF6325"/>
    <property type="match status" value="1"/>
</dbReference>
<organism evidence="1 2">
    <name type="scientific">Microbacterium helvum</name>
    <dbReference type="NCBI Taxonomy" id="2773713"/>
    <lineage>
        <taxon>Bacteria</taxon>
        <taxon>Bacillati</taxon>
        <taxon>Actinomycetota</taxon>
        <taxon>Actinomycetes</taxon>
        <taxon>Micrococcales</taxon>
        <taxon>Microbacteriaceae</taxon>
        <taxon>Microbacterium</taxon>
    </lineage>
</organism>
<reference evidence="1 2" key="1">
    <citation type="submission" date="2020-09" db="EMBL/GenBank/DDBJ databases">
        <title>Isolation and identification of active actinomycetes.</title>
        <authorList>
            <person name="Li X."/>
        </authorList>
    </citation>
    <scope>NUCLEOTIDE SEQUENCE [LARGE SCALE GENOMIC DNA]</scope>
    <source>
        <strain evidence="1 2">NEAU-LLC</strain>
    </source>
</reference>
<protein>
    <submittedName>
        <fullName evidence="1">DUF1269 domain-containing protein</fullName>
    </submittedName>
</protein>
<dbReference type="InterPro" id="IPR046288">
    <property type="entry name" value="DUF6325"/>
</dbReference>
<proteinExistence type="predicted"/>
<gene>
    <name evidence="1" type="ORF">IF188_01180</name>
</gene>
<accession>A0ABR8NI01</accession>
<dbReference type="Proteomes" id="UP000598426">
    <property type="component" value="Unassembled WGS sequence"/>
</dbReference>
<dbReference type="EMBL" id="JACXZS010000001">
    <property type="protein sequence ID" value="MBD3940309.1"/>
    <property type="molecule type" value="Genomic_DNA"/>
</dbReference>
<keyword evidence="2" id="KW-1185">Reference proteome</keyword>